<keyword evidence="2" id="KW-1185">Reference proteome</keyword>
<evidence type="ECO:0000313" key="1">
    <source>
        <dbReference type="EMBL" id="OQK16796.1"/>
    </source>
</evidence>
<organism evidence="1 2">
    <name type="scientific">Methyloprofundus sedimenti</name>
    <dbReference type="NCBI Taxonomy" id="1420851"/>
    <lineage>
        <taxon>Bacteria</taxon>
        <taxon>Pseudomonadati</taxon>
        <taxon>Pseudomonadota</taxon>
        <taxon>Gammaproteobacteria</taxon>
        <taxon>Methylococcales</taxon>
        <taxon>Methylococcaceae</taxon>
        <taxon>Methyloprofundus</taxon>
    </lineage>
</organism>
<dbReference type="InterPro" id="IPR011059">
    <property type="entry name" value="Metal-dep_hydrolase_composite"/>
</dbReference>
<proteinExistence type="predicted"/>
<dbReference type="EMBL" id="LPUF01000001">
    <property type="protein sequence ID" value="OQK16796.1"/>
    <property type="molecule type" value="Genomic_DNA"/>
</dbReference>
<dbReference type="AlphaFoldDB" id="A0A1V8M5L4"/>
<dbReference type="RefSeq" id="WP_198942523.1">
    <property type="nucleotide sequence ID" value="NZ_LPUF01000001.1"/>
</dbReference>
<evidence type="ECO:0000313" key="2">
    <source>
        <dbReference type="Proteomes" id="UP000191980"/>
    </source>
</evidence>
<reference evidence="1 2" key="1">
    <citation type="submission" date="2015-12" db="EMBL/GenBank/DDBJ databases">
        <authorList>
            <person name="Shamseldin A."/>
            <person name="Moawad H."/>
            <person name="Abd El-Rahim W.M."/>
            <person name="Sadowsky M.J."/>
        </authorList>
    </citation>
    <scope>NUCLEOTIDE SEQUENCE [LARGE SCALE GENOMIC DNA]</scope>
    <source>
        <strain evidence="1 2">WF1</strain>
    </source>
</reference>
<comment type="caution">
    <text evidence="1">The sequence shown here is derived from an EMBL/GenBank/DDBJ whole genome shotgun (WGS) entry which is preliminary data.</text>
</comment>
<gene>
    <name evidence="1" type="ORF">AU255_02500</name>
</gene>
<protein>
    <recommendedName>
        <fullName evidence="3">Formylmethanofuran dehydrogenase subunit A</fullName>
    </recommendedName>
</protein>
<sequence length="76" mass="7993">MLTRLTGGRLFDPAQGLNGTIQDVWFRDGMIVSPTEVGALPDADIDVSGKVVMAGAIDIHSHIAGGNVNTARWSTT</sequence>
<dbReference type="Gene3D" id="2.30.40.10">
    <property type="entry name" value="Urease, subunit C, domain 1"/>
    <property type="match status" value="1"/>
</dbReference>
<name>A0A1V8M5L4_9GAMM</name>
<dbReference type="GO" id="GO:0016810">
    <property type="term" value="F:hydrolase activity, acting on carbon-nitrogen (but not peptide) bonds"/>
    <property type="evidence" value="ECO:0007669"/>
    <property type="project" value="InterPro"/>
</dbReference>
<dbReference type="SUPFAM" id="SSF51338">
    <property type="entry name" value="Composite domain of metallo-dependent hydrolases"/>
    <property type="match status" value="1"/>
</dbReference>
<dbReference type="STRING" id="1420851.AU255_02500"/>
<dbReference type="Proteomes" id="UP000191980">
    <property type="component" value="Unassembled WGS sequence"/>
</dbReference>
<accession>A0A1V8M5L4</accession>
<evidence type="ECO:0008006" key="3">
    <source>
        <dbReference type="Google" id="ProtNLM"/>
    </source>
</evidence>